<dbReference type="Proteomes" id="UP001596512">
    <property type="component" value="Unassembled WGS sequence"/>
</dbReference>
<evidence type="ECO:0000259" key="1">
    <source>
        <dbReference type="PROSITE" id="PS50943"/>
    </source>
</evidence>
<name>A0ABW2TK52_9PSEU</name>
<evidence type="ECO:0000313" key="3">
    <source>
        <dbReference type="Proteomes" id="UP001596512"/>
    </source>
</evidence>
<proteinExistence type="predicted"/>
<dbReference type="Gene3D" id="1.10.260.40">
    <property type="entry name" value="lambda repressor-like DNA-binding domains"/>
    <property type="match status" value="1"/>
</dbReference>
<dbReference type="PROSITE" id="PS50943">
    <property type="entry name" value="HTH_CROC1"/>
    <property type="match status" value="1"/>
</dbReference>
<dbReference type="SUPFAM" id="SSF47413">
    <property type="entry name" value="lambda repressor-like DNA-binding domains"/>
    <property type="match status" value="1"/>
</dbReference>
<dbReference type="Pfam" id="PF01381">
    <property type="entry name" value="HTH_3"/>
    <property type="match status" value="1"/>
</dbReference>
<accession>A0ABW2TK52</accession>
<gene>
    <name evidence="2" type="ORF">ACFQV2_06875</name>
</gene>
<dbReference type="InterPro" id="IPR001387">
    <property type="entry name" value="Cro/C1-type_HTH"/>
</dbReference>
<dbReference type="InterPro" id="IPR043917">
    <property type="entry name" value="DUF5753"/>
</dbReference>
<reference evidence="3" key="1">
    <citation type="journal article" date="2019" name="Int. J. Syst. Evol. Microbiol.">
        <title>The Global Catalogue of Microorganisms (GCM) 10K type strain sequencing project: providing services to taxonomists for standard genome sequencing and annotation.</title>
        <authorList>
            <consortium name="The Broad Institute Genomics Platform"/>
            <consortium name="The Broad Institute Genome Sequencing Center for Infectious Disease"/>
            <person name="Wu L."/>
            <person name="Ma J."/>
        </authorList>
    </citation>
    <scope>NUCLEOTIDE SEQUENCE [LARGE SCALE GENOMIC DNA]</scope>
    <source>
        <strain evidence="3">JCM 17695</strain>
    </source>
</reference>
<sequence length="289" mass="32009">MAKSPKTLALGSALRAARQDKNITLRDFAGQLGIDFGMLSRWENGLRIPKPENVAQILTSLGVVGEQYKGIMTLVRDTAADHWTATSSLEIEQLTAAFRSAEKNSALITSVCPLLIPGLLQIPEYVRAIMVSGTCLTDAEVEERVAARIARQDVLVRPIPAGYTVLLGEAALRQQVGGPAVHLKQLRHLLKMGGRANIDLRVVTFEESWHSMLDGAFHMFTGDTIETTVVIESREMQTWLHRPEHVNRHRRAVRDALDIALSRADSMHFVAGLAHRMEQRFGHLAEVDP</sequence>
<dbReference type="CDD" id="cd00093">
    <property type="entry name" value="HTH_XRE"/>
    <property type="match status" value="1"/>
</dbReference>
<organism evidence="2 3">
    <name type="scientific">Actinokineospora soli</name>
    <dbReference type="NCBI Taxonomy" id="1048753"/>
    <lineage>
        <taxon>Bacteria</taxon>
        <taxon>Bacillati</taxon>
        <taxon>Actinomycetota</taxon>
        <taxon>Actinomycetes</taxon>
        <taxon>Pseudonocardiales</taxon>
        <taxon>Pseudonocardiaceae</taxon>
        <taxon>Actinokineospora</taxon>
    </lineage>
</organism>
<dbReference type="EMBL" id="JBHTEY010000004">
    <property type="protein sequence ID" value="MFC7613367.1"/>
    <property type="molecule type" value="Genomic_DNA"/>
</dbReference>
<dbReference type="Pfam" id="PF19054">
    <property type="entry name" value="DUF5753"/>
    <property type="match status" value="1"/>
</dbReference>
<evidence type="ECO:0000313" key="2">
    <source>
        <dbReference type="EMBL" id="MFC7613367.1"/>
    </source>
</evidence>
<dbReference type="SMART" id="SM00530">
    <property type="entry name" value="HTH_XRE"/>
    <property type="match status" value="1"/>
</dbReference>
<dbReference type="InterPro" id="IPR010982">
    <property type="entry name" value="Lambda_DNA-bd_dom_sf"/>
</dbReference>
<comment type="caution">
    <text evidence="2">The sequence shown here is derived from an EMBL/GenBank/DDBJ whole genome shotgun (WGS) entry which is preliminary data.</text>
</comment>
<keyword evidence="3" id="KW-1185">Reference proteome</keyword>
<feature type="domain" description="HTH cro/C1-type" evidence="1">
    <location>
        <begin position="14"/>
        <end position="67"/>
    </location>
</feature>
<protein>
    <submittedName>
        <fullName evidence="2">Helix-turn-helix domain-containing protein</fullName>
    </submittedName>
</protein>